<proteinExistence type="predicted"/>
<name>A0A1M5PV25_9BRAD</name>
<dbReference type="Proteomes" id="UP000190675">
    <property type="component" value="Chromosome I"/>
</dbReference>
<gene>
    <name evidence="1" type="ORF">SAMN05444169_5481</name>
</gene>
<reference evidence="1 2" key="1">
    <citation type="submission" date="2016-11" db="EMBL/GenBank/DDBJ databases">
        <authorList>
            <person name="Jaros S."/>
            <person name="Januszkiewicz K."/>
            <person name="Wedrychowicz H."/>
        </authorList>
    </citation>
    <scope>NUCLEOTIDE SEQUENCE [LARGE SCALE GENOMIC DNA]</scope>
    <source>
        <strain evidence="1 2">GAS242</strain>
    </source>
</reference>
<dbReference type="RefSeq" id="WP_079568621.1">
    <property type="nucleotide sequence ID" value="NZ_LT670818.1"/>
</dbReference>
<sequence>MATQIVMDQSGDTRHHFDATDREAVAKAEERFRQLTGAGFTAAVRTAPGDAAVTRSFDPTAEETLFFPRLVGG</sequence>
<organism evidence="1 2">
    <name type="scientific">Bradyrhizobium erythrophlei</name>
    <dbReference type="NCBI Taxonomy" id="1437360"/>
    <lineage>
        <taxon>Bacteria</taxon>
        <taxon>Pseudomonadati</taxon>
        <taxon>Pseudomonadota</taxon>
        <taxon>Alphaproteobacteria</taxon>
        <taxon>Hyphomicrobiales</taxon>
        <taxon>Nitrobacteraceae</taxon>
        <taxon>Bradyrhizobium</taxon>
    </lineage>
</organism>
<dbReference type="AlphaFoldDB" id="A0A1M5PV25"/>
<dbReference type="OrthoDB" id="8779602at2"/>
<dbReference type="EMBL" id="LT670818">
    <property type="protein sequence ID" value="SHH05441.1"/>
    <property type="molecule type" value="Genomic_DNA"/>
</dbReference>
<accession>A0A1M5PV25</accession>
<protein>
    <submittedName>
        <fullName evidence="1">Uncharacterized protein</fullName>
    </submittedName>
</protein>
<evidence type="ECO:0000313" key="1">
    <source>
        <dbReference type="EMBL" id="SHH05441.1"/>
    </source>
</evidence>
<evidence type="ECO:0000313" key="2">
    <source>
        <dbReference type="Proteomes" id="UP000190675"/>
    </source>
</evidence>